<proteinExistence type="predicted"/>
<sequence>MSKNVEEIFNFVKNNTADGAAAVSFTSIPAAKQAAKMIKRRAMGIVEIKQEMLSFCKANTDEYEVTRFPARLVVGY</sequence>
<organism evidence="1 2">
    <name type="scientific">Bugula neritina</name>
    <name type="common">Brown bryozoan</name>
    <name type="synonym">Sertularia neritina</name>
    <dbReference type="NCBI Taxonomy" id="10212"/>
    <lineage>
        <taxon>Eukaryota</taxon>
        <taxon>Metazoa</taxon>
        <taxon>Spiralia</taxon>
        <taxon>Lophotrochozoa</taxon>
        <taxon>Bryozoa</taxon>
        <taxon>Gymnolaemata</taxon>
        <taxon>Cheilostomatida</taxon>
        <taxon>Flustrina</taxon>
        <taxon>Buguloidea</taxon>
        <taxon>Bugulidae</taxon>
        <taxon>Bugula</taxon>
    </lineage>
</organism>
<keyword evidence="2" id="KW-1185">Reference proteome</keyword>
<gene>
    <name evidence="1" type="ORF">EB796_010568</name>
</gene>
<name>A0A7J7JXK8_BUGNE</name>
<dbReference type="AlphaFoldDB" id="A0A7J7JXK8"/>
<reference evidence="1" key="1">
    <citation type="submission" date="2020-06" db="EMBL/GenBank/DDBJ databases">
        <title>Draft genome of Bugula neritina, a colonial animal packing powerful symbionts and potential medicines.</title>
        <authorList>
            <person name="Rayko M."/>
        </authorList>
    </citation>
    <scope>NUCLEOTIDE SEQUENCE [LARGE SCALE GENOMIC DNA]</scope>
    <source>
        <strain evidence="1">Kwan_BN1</strain>
    </source>
</reference>
<protein>
    <submittedName>
        <fullName evidence="1">Uncharacterized protein</fullName>
    </submittedName>
</protein>
<evidence type="ECO:0000313" key="1">
    <source>
        <dbReference type="EMBL" id="KAF6031092.1"/>
    </source>
</evidence>
<comment type="caution">
    <text evidence="1">The sequence shown here is derived from an EMBL/GenBank/DDBJ whole genome shotgun (WGS) entry which is preliminary data.</text>
</comment>
<dbReference type="Proteomes" id="UP000593567">
    <property type="component" value="Unassembled WGS sequence"/>
</dbReference>
<dbReference type="EMBL" id="VXIV02001638">
    <property type="protein sequence ID" value="KAF6031092.1"/>
    <property type="molecule type" value="Genomic_DNA"/>
</dbReference>
<evidence type="ECO:0000313" key="2">
    <source>
        <dbReference type="Proteomes" id="UP000593567"/>
    </source>
</evidence>
<accession>A0A7J7JXK8</accession>